<organism evidence="2 3">
    <name type="scientific">Phytophthora megakarya</name>
    <dbReference type="NCBI Taxonomy" id="4795"/>
    <lineage>
        <taxon>Eukaryota</taxon>
        <taxon>Sar</taxon>
        <taxon>Stramenopiles</taxon>
        <taxon>Oomycota</taxon>
        <taxon>Peronosporomycetes</taxon>
        <taxon>Peronosporales</taxon>
        <taxon>Peronosporaceae</taxon>
        <taxon>Phytophthora</taxon>
    </lineage>
</organism>
<gene>
    <name evidence="1" type="ORF">PHMEG_0005592</name>
    <name evidence="2" type="ORF">PHMEG_0005598</name>
</gene>
<keyword evidence="3" id="KW-1185">Reference proteome</keyword>
<dbReference type="EMBL" id="NBNE01000366">
    <property type="protein sequence ID" value="OWZ20046.1"/>
    <property type="molecule type" value="Genomic_DNA"/>
</dbReference>
<evidence type="ECO:0000313" key="1">
    <source>
        <dbReference type="EMBL" id="OWZ20046.1"/>
    </source>
</evidence>
<dbReference type="EMBL" id="NBNE01000366">
    <property type="protein sequence ID" value="OWZ20052.1"/>
    <property type="molecule type" value="Genomic_DNA"/>
</dbReference>
<dbReference type="Proteomes" id="UP000198211">
    <property type="component" value="Unassembled WGS sequence"/>
</dbReference>
<protein>
    <submittedName>
        <fullName evidence="2">Uncharacterized protein</fullName>
    </submittedName>
</protein>
<evidence type="ECO:0000313" key="3">
    <source>
        <dbReference type="Proteomes" id="UP000198211"/>
    </source>
</evidence>
<dbReference type="AlphaFoldDB" id="A0A225WR62"/>
<sequence length="68" mass="7676">MLEGEAFNELASLLQSKVDKNDLTSMLQSVAYGNHLYGRKRRNLSQDEVNELDDEEHDGYLSETLASS</sequence>
<evidence type="ECO:0000313" key="2">
    <source>
        <dbReference type="EMBL" id="OWZ20052.1"/>
    </source>
</evidence>
<name>A0A225WR62_9STRA</name>
<accession>A0A225WR62</accession>
<reference evidence="2" key="1">
    <citation type="journal article" date="2017" name="Genome Biol. Evol.">
        <title>Phytophthora megakarya and P. palmivora, closely related causal agents of cacao black pod rot, underwent increases in genome sizes and gene numbers by different mechanisms.</title>
        <authorList>
            <person name="Ali S.S."/>
            <person name="Shao J."/>
            <person name="Lary D.J."/>
            <person name="Kronmiller B."/>
            <person name="Shen D."/>
            <person name="Strem M.D."/>
            <person name="Amoako-Attah I."/>
            <person name="Akrofi A.Y."/>
            <person name="Begoude B.A."/>
            <person name="Ten Hoopen G.M."/>
            <person name="Coulibaly K."/>
            <person name="Kebe B.I."/>
            <person name="Melnick R.L."/>
            <person name="Guiltinan M.J."/>
            <person name="Tyler B.M."/>
            <person name="Meinhardt L.W."/>
            <person name="Bailey B.A."/>
        </authorList>
    </citation>
    <scope>NUCLEOTIDE SEQUENCE</scope>
    <source>
        <strain evidence="2">Zdho120</strain>
    </source>
</reference>
<dbReference type="OrthoDB" id="128282at2759"/>
<reference evidence="2" key="3">
    <citation type="submission" date="2017-03" db="EMBL/GenBank/DDBJ databases">
        <authorList>
            <person name="Afonso C.L."/>
            <person name="Miller P.J."/>
            <person name="Scott M.A."/>
            <person name="Spackman E."/>
            <person name="Goraichik I."/>
            <person name="Dimitrov K.M."/>
            <person name="Suarez D.L."/>
            <person name="Swayne D.E."/>
        </authorList>
    </citation>
    <scope>NUCLEOTIDE SEQUENCE</scope>
    <source>
        <strain evidence="2">Zdho120</strain>
    </source>
</reference>
<reference evidence="3" key="2">
    <citation type="submission" date="2017-03" db="EMBL/GenBank/DDBJ databases">
        <title>Phytopthora megakarya and P. palmivora, two closely related causual agents of cacao black pod achieved similar genome size and gene model numbers by different mechanisms.</title>
        <authorList>
            <person name="Ali S."/>
            <person name="Shao J."/>
            <person name="Larry D.J."/>
            <person name="Kronmiller B."/>
            <person name="Shen D."/>
            <person name="Strem M.D."/>
            <person name="Melnick R.L."/>
            <person name="Guiltinan M.J."/>
            <person name="Tyler B.M."/>
            <person name="Meinhardt L.W."/>
            <person name="Bailey B.A."/>
        </authorList>
    </citation>
    <scope>NUCLEOTIDE SEQUENCE [LARGE SCALE GENOMIC DNA]</scope>
    <source>
        <strain evidence="3">zdho120</strain>
    </source>
</reference>
<comment type="caution">
    <text evidence="2">The sequence shown here is derived from an EMBL/GenBank/DDBJ whole genome shotgun (WGS) entry which is preliminary data.</text>
</comment>
<proteinExistence type="predicted"/>